<reference evidence="1 2" key="1">
    <citation type="journal article" date="2010" name="Stand. Genomic Sci.">
        <title>Complete genome sequence of Ilyobacter polytropus type strain (CuHbu1).</title>
        <authorList>
            <person name="Sikorski J."/>
            <person name="Chertkov O."/>
            <person name="Lapidus A."/>
            <person name="Nolan M."/>
            <person name="Lucas S."/>
            <person name="Del Rio T.G."/>
            <person name="Tice H."/>
            <person name="Cheng J.F."/>
            <person name="Tapia R."/>
            <person name="Han C."/>
            <person name="Goodwin L."/>
            <person name="Pitluck S."/>
            <person name="Liolios K."/>
            <person name="Ivanova N."/>
            <person name="Mavromatis K."/>
            <person name="Mikhailova N."/>
            <person name="Pati A."/>
            <person name="Chen A."/>
            <person name="Palaniappan K."/>
            <person name="Land M."/>
            <person name="Hauser L."/>
            <person name="Chang Y.J."/>
            <person name="Jeffries C.D."/>
            <person name="Brambilla E."/>
            <person name="Yasawong M."/>
            <person name="Rohde M."/>
            <person name="Pukall R."/>
            <person name="Spring S."/>
            <person name="Goker M."/>
            <person name="Woyke T."/>
            <person name="Bristow J."/>
            <person name="Eisen J.A."/>
            <person name="Markowitz V."/>
            <person name="Hugenholtz P."/>
            <person name="Kyrpides N.C."/>
            <person name="Klenk H.P."/>
        </authorList>
    </citation>
    <scope>NUCLEOTIDE SEQUENCE [LARGE SCALE GENOMIC DNA]</scope>
    <source>
        <strain evidence="2">ATCC 51220 / DSM 2926 / LMG 16218 / CuHBu1</strain>
    </source>
</reference>
<dbReference type="Proteomes" id="UP000006875">
    <property type="component" value="Chromosome"/>
</dbReference>
<keyword evidence="2" id="KW-1185">Reference proteome</keyword>
<dbReference type="HOGENOM" id="CLU_129766_0_0_0"/>
<dbReference type="KEGG" id="ipo:Ilyop_1368"/>
<dbReference type="OrthoDB" id="95468at2"/>
<proteinExistence type="predicted"/>
<dbReference type="STRING" id="572544.Ilyop_1368"/>
<dbReference type="EMBL" id="CP002281">
    <property type="protein sequence ID" value="ADO83148.1"/>
    <property type="molecule type" value="Genomic_DNA"/>
</dbReference>
<accession>E3HA20</accession>
<dbReference type="AlphaFoldDB" id="E3HA20"/>
<sequence length="187" mass="22041">MKKICLILFFVLINILSFGAEKTLSDIKSFQFDAREVTLINGKNRVKDYNIKAVLPDLIKKEIIFPEENKGEIYIYNKNKKIVYLPLFQQSYEEELDDEENYIIKVIKDIKTKEQKDAKFKSNFYSGKIKELEYESGLRIVFEKLEKVKGYYFPVQITVYDGDSKLSEVMLKKIVINPEFLSSEFEI</sequence>
<evidence type="ECO:0000313" key="1">
    <source>
        <dbReference type="EMBL" id="ADO83148.1"/>
    </source>
</evidence>
<evidence type="ECO:0008006" key="3">
    <source>
        <dbReference type="Google" id="ProtNLM"/>
    </source>
</evidence>
<gene>
    <name evidence="1" type="ordered locus">Ilyop_1368</name>
</gene>
<protein>
    <recommendedName>
        <fullName evidence="3">Outer membrane lipoprotein carrier protein LolA</fullName>
    </recommendedName>
</protein>
<name>E3HA20_ILYPC</name>
<dbReference type="eggNOG" id="COG2834">
    <property type="taxonomic scope" value="Bacteria"/>
</dbReference>
<organism evidence="1 2">
    <name type="scientific">Ilyobacter polytropus (strain ATCC 51220 / DSM 2926 / LMG 16218 / CuHBu1)</name>
    <dbReference type="NCBI Taxonomy" id="572544"/>
    <lineage>
        <taxon>Bacteria</taxon>
        <taxon>Fusobacteriati</taxon>
        <taxon>Fusobacteriota</taxon>
        <taxon>Fusobacteriia</taxon>
        <taxon>Fusobacteriales</taxon>
        <taxon>Fusobacteriaceae</taxon>
        <taxon>Ilyobacter</taxon>
    </lineage>
</organism>
<dbReference type="RefSeq" id="WP_013387815.1">
    <property type="nucleotide sequence ID" value="NC_014632.1"/>
</dbReference>
<evidence type="ECO:0000313" key="2">
    <source>
        <dbReference type="Proteomes" id="UP000006875"/>
    </source>
</evidence>